<sequence>MKYGDTLRQRSIPEWGHFNIDYDYLKDLIKHHTTTGTGKAVSIPGQGGTSERAFSDTFLRALKAQHDRITLFVRSKSGEIERRLDHIAKSLEPLGRAPGDTNSRVPARLVEKYAKIDADVTKTGEEIQSLARFRVAQRTGLRKILKKYKRWTGDRDIDRRFKSEVTSSSDSFYQLNLGYLLDQYIHVLGALRANFDTLGTPRPPTNTATASLPLLDLAKAAHTGTDVDFDLALSLTPLGTSGTKATYWIHPDHVVEAKVLLLQHMGTFESSDASAVNGSLDASVRRPRSSANTDGHTDNVNTAGLLILDHPELFAIKQNASTIGSIEETVGTRQVKAAGNARWTSSNNAAVAVNLDSNRNNDPLVARLKRKQLADFFDTASSAFHTRQDSHLQHQEEENTTSDEEKMHATREWLQQHTQVDPIAGICSERSRFVGLHNNNSGGMWAILDENIYMKSTIHQHLDDDDWFSRARDGSIAFPHAVLQVRREGSHSSALIQALDRSHLVERARGFSLEAHAVWACCKPDAMSPPVWVSLLDKDIRKLPPAIKRQRRRMSSAHGSVAHHSPTQTSTSVNSPTDGFLSPFHHGESSATSAQEFVDPPPLQAFRKKRKSHGGYLPTVQAESEGQRYWNEYDNPESEDEGYYIYIDPDAPVKFPGQEFFEAFAAKARRLFGISESPEEGSLIDSAESSDDEIRDESAAETRDYGTMTPKKGRGPHAGYFSSLFQTFGNPPSESLAHGENARERRTLLSELHAHQHRTEISKLRFYSMCIVMATVIDIMLSIMTMTSRKKERGVVDFAVLFGTAINLILCAVALISMQTRRERLGWVHQGVMCALVVGNIIADFFLVRWVFGIS</sequence>
<keyword evidence="4 7" id="KW-1133">Transmembrane helix</keyword>
<keyword evidence="10" id="KW-1185">Reference proteome</keyword>
<comment type="subcellular location">
    <subcellularLocation>
        <location evidence="1">Vacuole membrane</location>
        <topology evidence="1">Multi-pass membrane protein</topology>
    </subcellularLocation>
</comment>
<dbReference type="Gene3D" id="3.20.100.30">
    <property type="entry name" value="VTC, catalytic tunnel domain"/>
    <property type="match status" value="1"/>
</dbReference>
<keyword evidence="2" id="KW-0926">Vacuole</keyword>
<keyword evidence="5 7" id="KW-0472">Membrane</keyword>
<dbReference type="EMBL" id="CAOQHR010000008">
    <property type="protein sequence ID" value="CAI6338666.1"/>
    <property type="molecule type" value="Genomic_DNA"/>
</dbReference>
<dbReference type="OrthoDB" id="5588846at2759"/>
<feature type="region of interest" description="Disordered" evidence="6">
    <location>
        <begin position="272"/>
        <end position="297"/>
    </location>
</feature>
<evidence type="ECO:0000313" key="10">
    <source>
        <dbReference type="Proteomes" id="UP001152607"/>
    </source>
</evidence>
<dbReference type="CDD" id="cd14474">
    <property type="entry name" value="SPX_YDR089W"/>
    <property type="match status" value="1"/>
</dbReference>
<feature type="transmembrane region" description="Helical" evidence="7">
    <location>
        <begin position="798"/>
        <end position="818"/>
    </location>
</feature>
<protein>
    <recommendedName>
        <fullName evidence="8">SPX domain-containing protein</fullName>
    </recommendedName>
</protein>
<evidence type="ECO:0000256" key="6">
    <source>
        <dbReference type="SAM" id="MobiDB-lite"/>
    </source>
</evidence>
<evidence type="ECO:0000256" key="2">
    <source>
        <dbReference type="ARBA" id="ARBA00022554"/>
    </source>
</evidence>
<evidence type="ECO:0000256" key="5">
    <source>
        <dbReference type="ARBA" id="ARBA00023136"/>
    </source>
</evidence>
<feature type="transmembrane region" description="Helical" evidence="7">
    <location>
        <begin position="766"/>
        <end position="786"/>
    </location>
</feature>
<dbReference type="PANTHER" id="PTHR46140">
    <property type="entry name" value="VACUOLAR TRANSPORTER CHAPERONE 1-RELATED"/>
    <property type="match status" value="1"/>
</dbReference>
<dbReference type="Pfam" id="PF09359">
    <property type="entry name" value="VTC"/>
    <property type="match status" value="1"/>
</dbReference>
<dbReference type="GO" id="GO:0042144">
    <property type="term" value="P:vacuole fusion, non-autophagic"/>
    <property type="evidence" value="ECO:0007669"/>
    <property type="project" value="TreeGrafter"/>
</dbReference>
<dbReference type="InterPro" id="IPR051572">
    <property type="entry name" value="VTC_Complex_Subunit"/>
</dbReference>
<dbReference type="GO" id="GO:0006799">
    <property type="term" value="P:polyphosphate biosynthetic process"/>
    <property type="evidence" value="ECO:0007669"/>
    <property type="project" value="UniProtKB-ARBA"/>
</dbReference>
<name>A0A9W4UPL0_9PLEO</name>
<dbReference type="InterPro" id="IPR042267">
    <property type="entry name" value="VTC_sf"/>
</dbReference>
<dbReference type="GO" id="GO:0000329">
    <property type="term" value="C:fungal-type vacuole membrane"/>
    <property type="evidence" value="ECO:0007669"/>
    <property type="project" value="TreeGrafter"/>
</dbReference>
<dbReference type="GO" id="GO:0016237">
    <property type="term" value="P:microautophagy"/>
    <property type="evidence" value="ECO:0007669"/>
    <property type="project" value="TreeGrafter"/>
</dbReference>
<feature type="compositionally biased region" description="Polar residues" evidence="6">
    <location>
        <begin position="565"/>
        <end position="577"/>
    </location>
</feature>
<dbReference type="InterPro" id="IPR018966">
    <property type="entry name" value="VTC_domain"/>
</dbReference>
<evidence type="ECO:0000256" key="1">
    <source>
        <dbReference type="ARBA" id="ARBA00004128"/>
    </source>
</evidence>
<evidence type="ECO:0000313" key="9">
    <source>
        <dbReference type="EMBL" id="CAI6338666.1"/>
    </source>
</evidence>
<comment type="caution">
    <text evidence="9">The sequence shown here is derived from an EMBL/GenBank/DDBJ whole genome shotgun (WGS) entry which is preliminary data.</text>
</comment>
<feature type="domain" description="SPX" evidence="8">
    <location>
        <begin position="1"/>
        <end position="162"/>
    </location>
</feature>
<evidence type="ECO:0000256" key="3">
    <source>
        <dbReference type="ARBA" id="ARBA00022692"/>
    </source>
</evidence>
<dbReference type="InterPro" id="IPR004331">
    <property type="entry name" value="SPX_dom"/>
</dbReference>
<proteinExistence type="predicted"/>
<reference evidence="9" key="1">
    <citation type="submission" date="2023-01" db="EMBL/GenBank/DDBJ databases">
        <authorList>
            <person name="Van Ghelder C."/>
            <person name="Rancurel C."/>
        </authorList>
    </citation>
    <scope>NUCLEOTIDE SEQUENCE</scope>
    <source>
        <strain evidence="9">CNCM I-4278</strain>
    </source>
</reference>
<dbReference type="AlphaFoldDB" id="A0A9W4UPL0"/>
<keyword evidence="3 7" id="KW-0812">Transmembrane</keyword>
<dbReference type="GO" id="GO:0033254">
    <property type="term" value="C:vacuolar transporter chaperone complex"/>
    <property type="evidence" value="ECO:0007669"/>
    <property type="project" value="TreeGrafter"/>
</dbReference>
<dbReference type="GO" id="GO:0007034">
    <property type="term" value="P:vacuolar transport"/>
    <property type="evidence" value="ECO:0007669"/>
    <property type="project" value="TreeGrafter"/>
</dbReference>
<organism evidence="9 10">
    <name type="scientific">Periconia digitata</name>
    <dbReference type="NCBI Taxonomy" id="1303443"/>
    <lineage>
        <taxon>Eukaryota</taxon>
        <taxon>Fungi</taxon>
        <taxon>Dikarya</taxon>
        <taxon>Ascomycota</taxon>
        <taxon>Pezizomycotina</taxon>
        <taxon>Dothideomycetes</taxon>
        <taxon>Pleosporomycetidae</taxon>
        <taxon>Pleosporales</taxon>
        <taxon>Massarineae</taxon>
        <taxon>Periconiaceae</taxon>
        <taxon>Periconia</taxon>
    </lineage>
</organism>
<accession>A0A9W4UPL0</accession>
<feature type="transmembrane region" description="Helical" evidence="7">
    <location>
        <begin position="830"/>
        <end position="852"/>
    </location>
</feature>
<dbReference type="PANTHER" id="PTHR46140:SF1">
    <property type="entry name" value="VACUOLAR TRANSPORTER CHAPERONE COMPLEX SUBUNIT 4-RELATED"/>
    <property type="match status" value="1"/>
</dbReference>
<evidence type="ECO:0000256" key="7">
    <source>
        <dbReference type="SAM" id="Phobius"/>
    </source>
</evidence>
<dbReference type="Proteomes" id="UP001152607">
    <property type="component" value="Unassembled WGS sequence"/>
</dbReference>
<feature type="region of interest" description="Disordered" evidence="6">
    <location>
        <begin position="678"/>
        <end position="712"/>
    </location>
</feature>
<gene>
    <name evidence="9" type="ORF">PDIGIT_LOCUS11798</name>
</gene>
<evidence type="ECO:0000256" key="4">
    <source>
        <dbReference type="ARBA" id="ARBA00022989"/>
    </source>
</evidence>
<evidence type="ECO:0000259" key="8">
    <source>
        <dbReference type="PROSITE" id="PS51382"/>
    </source>
</evidence>
<feature type="region of interest" description="Disordered" evidence="6">
    <location>
        <begin position="549"/>
        <end position="596"/>
    </location>
</feature>
<dbReference type="PROSITE" id="PS51382">
    <property type="entry name" value="SPX"/>
    <property type="match status" value="1"/>
</dbReference>